<dbReference type="CDD" id="cd13603">
    <property type="entry name" value="PBP2_TRAP_Siap_TeaA_like"/>
    <property type="match status" value="1"/>
</dbReference>
<dbReference type="Pfam" id="PF03480">
    <property type="entry name" value="DctP"/>
    <property type="match status" value="1"/>
</dbReference>
<dbReference type="SUPFAM" id="SSF53850">
    <property type="entry name" value="Periplasmic binding protein-like II"/>
    <property type="match status" value="1"/>
</dbReference>
<evidence type="ECO:0000256" key="2">
    <source>
        <dbReference type="ARBA" id="ARBA00022729"/>
    </source>
</evidence>
<evidence type="ECO:0000256" key="3">
    <source>
        <dbReference type="ARBA" id="ARBA00022764"/>
    </source>
</evidence>
<organism evidence="5 6">
    <name type="scientific">Gemmobacter caeni</name>
    <dbReference type="NCBI Taxonomy" id="589035"/>
    <lineage>
        <taxon>Bacteria</taxon>
        <taxon>Pseudomonadati</taxon>
        <taxon>Pseudomonadota</taxon>
        <taxon>Alphaproteobacteria</taxon>
        <taxon>Rhodobacterales</taxon>
        <taxon>Paracoccaceae</taxon>
        <taxon>Gemmobacter</taxon>
    </lineage>
</organism>
<dbReference type="NCBIfam" id="NF037995">
    <property type="entry name" value="TRAP_S1"/>
    <property type="match status" value="1"/>
</dbReference>
<dbReference type="InterPro" id="IPR038404">
    <property type="entry name" value="TRAP_DctP_sf"/>
</dbReference>
<dbReference type="Gene3D" id="3.40.190.170">
    <property type="entry name" value="Bacterial extracellular solute-binding protein, family 7"/>
    <property type="match status" value="1"/>
</dbReference>
<dbReference type="EMBL" id="QBKP01000006">
    <property type="protein sequence ID" value="PTX49937.1"/>
    <property type="molecule type" value="Genomic_DNA"/>
</dbReference>
<name>A0A2T6B1J0_9RHOB</name>
<keyword evidence="2 4" id="KW-0732">Signal</keyword>
<evidence type="ECO:0000313" key="6">
    <source>
        <dbReference type="Proteomes" id="UP000244224"/>
    </source>
</evidence>
<evidence type="ECO:0000256" key="4">
    <source>
        <dbReference type="SAM" id="SignalP"/>
    </source>
</evidence>
<comment type="caution">
    <text evidence="5">The sequence shown here is derived from an EMBL/GenBank/DDBJ whole genome shotgun (WGS) entry which is preliminary data.</text>
</comment>
<dbReference type="RefSeq" id="WP_108128900.1">
    <property type="nucleotide sequence ID" value="NZ_QBKP01000006.1"/>
</dbReference>
<dbReference type="OrthoDB" id="9803763at2"/>
<keyword evidence="3" id="KW-0574">Periplasm</keyword>
<accession>A0A2T6B1J0</accession>
<feature type="chain" id="PRO_5015408208" evidence="4">
    <location>
        <begin position="23"/>
        <end position="322"/>
    </location>
</feature>
<dbReference type="GO" id="GO:0042597">
    <property type="term" value="C:periplasmic space"/>
    <property type="evidence" value="ECO:0007669"/>
    <property type="project" value="UniProtKB-SubCell"/>
</dbReference>
<dbReference type="PANTHER" id="PTHR33376:SF2">
    <property type="entry name" value="DICARBOXYLATE-BINDING PERIPLASMIC PROTEIN"/>
    <property type="match status" value="1"/>
</dbReference>
<dbReference type="GO" id="GO:0030246">
    <property type="term" value="F:carbohydrate binding"/>
    <property type="evidence" value="ECO:0007669"/>
    <property type="project" value="TreeGrafter"/>
</dbReference>
<comment type="subcellular location">
    <subcellularLocation>
        <location evidence="1">Periplasm</location>
    </subcellularLocation>
</comment>
<dbReference type="AlphaFoldDB" id="A0A2T6B1J0"/>
<dbReference type="Proteomes" id="UP000244224">
    <property type="component" value="Unassembled WGS sequence"/>
</dbReference>
<evidence type="ECO:0000256" key="1">
    <source>
        <dbReference type="ARBA" id="ARBA00004418"/>
    </source>
</evidence>
<gene>
    <name evidence="5" type="ORF">C8N34_106117</name>
</gene>
<evidence type="ECO:0000313" key="5">
    <source>
        <dbReference type="EMBL" id="PTX49937.1"/>
    </source>
</evidence>
<keyword evidence="6" id="KW-1185">Reference proteome</keyword>
<dbReference type="InterPro" id="IPR018389">
    <property type="entry name" value="DctP_fam"/>
</dbReference>
<protein>
    <submittedName>
        <fullName evidence="5">TRAP-type C4-dicarboxylate transport system substrate-binding protein</fullName>
    </submittedName>
</protein>
<proteinExistence type="predicted"/>
<dbReference type="PANTHER" id="PTHR33376">
    <property type="match status" value="1"/>
</dbReference>
<sequence>MKFKTIGWAAGLALLLSGGMAAAEQYRLGLITPPSHQWSVHAQKAADAIKEKTDGRVEISLFPSGQLGSEAQMLQQLQTGALDFAFLTVGEFANRDPNYGIFLAPYLVSDIEGAKTVLGGATAGKLLADMNKFGLVGLGWSSAGMRTVVMRGTIANVGDLAGKKIRTVPNAPELDFWTLLGATPTPMPLPALYDALANGQVDGAQLDHEGTWNTKYYDHAGTIIDSRHMMFPMVAVASGRKWQAISEEDRAAIQEIMTANFTDIIDAYGALDNKYMEDLKTTPVPVVTVDRAWFGPAVDKWYEDWRVKAPLLVELEAELASN</sequence>
<feature type="signal peptide" evidence="4">
    <location>
        <begin position="1"/>
        <end position="22"/>
    </location>
</feature>
<reference evidence="5 6" key="1">
    <citation type="submission" date="2018-04" db="EMBL/GenBank/DDBJ databases">
        <title>Genomic Encyclopedia of Archaeal and Bacterial Type Strains, Phase II (KMG-II): from individual species to whole genera.</title>
        <authorList>
            <person name="Goeker M."/>
        </authorList>
    </citation>
    <scope>NUCLEOTIDE SEQUENCE [LARGE SCALE GENOMIC DNA]</scope>
    <source>
        <strain evidence="5 6">DSM 21823</strain>
    </source>
</reference>
<dbReference type="GO" id="GO:0055085">
    <property type="term" value="P:transmembrane transport"/>
    <property type="evidence" value="ECO:0007669"/>
    <property type="project" value="InterPro"/>
</dbReference>